<feature type="non-terminal residue" evidence="1">
    <location>
        <position position="424"/>
    </location>
</feature>
<feature type="non-terminal residue" evidence="1">
    <location>
        <position position="1"/>
    </location>
</feature>
<keyword evidence="2" id="KW-1185">Reference proteome</keyword>
<evidence type="ECO:0000313" key="2">
    <source>
        <dbReference type="Proteomes" id="UP001642464"/>
    </source>
</evidence>
<evidence type="ECO:0000313" key="1">
    <source>
        <dbReference type="EMBL" id="CAK9016284.1"/>
    </source>
</evidence>
<organism evidence="1 2">
    <name type="scientific">Durusdinium trenchii</name>
    <dbReference type="NCBI Taxonomy" id="1381693"/>
    <lineage>
        <taxon>Eukaryota</taxon>
        <taxon>Sar</taxon>
        <taxon>Alveolata</taxon>
        <taxon>Dinophyceae</taxon>
        <taxon>Suessiales</taxon>
        <taxon>Symbiodiniaceae</taxon>
        <taxon>Durusdinium</taxon>
    </lineage>
</organism>
<reference evidence="1 2" key="1">
    <citation type="submission" date="2024-02" db="EMBL/GenBank/DDBJ databases">
        <authorList>
            <person name="Chen Y."/>
            <person name="Shah S."/>
            <person name="Dougan E. K."/>
            <person name="Thang M."/>
            <person name="Chan C."/>
        </authorList>
    </citation>
    <scope>NUCLEOTIDE SEQUENCE [LARGE SCALE GENOMIC DNA]</scope>
</reference>
<proteinExistence type="predicted"/>
<protein>
    <submittedName>
        <fullName evidence="1">Uncharacterized protein</fullName>
    </submittedName>
</protein>
<accession>A0ABP0JQH2</accession>
<name>A0ABP0JQH2_9DINO</name>
<sequence>SSKYVSPGEINCSSAIDKLLAQGKRERLAGYRLRQAISHQVKLISRSELSLGSFIESDEQQALGLRPLTPDVNRVVSGVWVHYVPKDSEDFNEAKKCNLLQLAELPVLVVGQDQGPVGMGMSAYLQNVGACMMHFYWDPYHRLNRDMKSGLEHCPRPEKNMLQQGRLCSSYLWTLNYKPFTKGGFHSEKQSLLNMFLESHDQESDVFLEYCDLLALDFGFGAASTSEDRQRLFDSLASNLQSFRLKKSAVKSGRWFSWHDACHDHYSEFWSTRMLLSSVHGLEPSPDRMSGASPSSVELEPVEMQHWELAGHLWLNEQHLKDLVNVLHQSEEFSRVKLYFDLSLRQLVEHEAERNLQLFVQSVYHYVVQLLGYRGRSLSKFNSPPDCYASLCLETADVTLREETKAKLTEDWKALRLLELSPGE</sequence>
<comment type="caution">
    <text evidence="1">The sequence shown here is derived from an EMBL/GenBank/DDBJ whole genome shotgun (WGS) entry which is preliminary data.</text>
</comment>
<dbReference type="Proteomes" id="UP001642464">
    <property type="component" value="Unassembled WGS sequence"/>
</dbReference>
<dbReference type="EMBL" id="CAXAMM010008089">
    <property type="protein sequence ID" value="CAK9016284.1"/>
    <property type="molecule type" value="Genomic_DNA"/>
</dbReference>
<gene>
    <name evidence="1" type="ORF">SCF082_LOCUS13114</name>
</gene>